<dbReference type="Gene3D" id="2.60.200.20">
    <property type="match status" value="1"/>
</dbReference>
<protein>
    <recommendedName>
        <fullName evidence="1">FHA domain-containing protein</fullName>
    </recommendedName>
</protein>
<dbReference type="Proteomes" id="UP000004407">
    <property type="component" value="Unassembled WGS sequence"/>
</dbReference>
<dbReference type="SUPFAM" id="SSF49879">
    <property type="entry name" value="SMAD/FHA domain"/>
    <property type="match status" value="1"/>
</dbReference>
<sequence>MNIVLKCPICKTVITLAANYGIESKTAECPHCHNKNKIKTYLPKLSIKVGTDLYQLHFGRQWIGRDCDNNDAEVKIPDKDQYMSRKHAVLELTCTPLGIQCTFEEHGKNPTLIQDMELIENDIIYLNPNDCFTLGEKKMYITNEFE</sequence>
<dbReference type="GeneID" id="78338521"/>
<dbReference type="HOGENOM" id="CLU_1775754_0_0_10"/>
<feature type="domain" description="FHA" evidence="1">
    <location>
        <begin position="61"/>
        <end position="118"/>
    </location>
</feature>
<name>G6B1F1_9BACT</name>
<comment type="caution">
    <text evidence="2">The sequence shown here is derived from an EMBL/GenBank/DDBJ whole genome shotgun (WGS) entry which is preliminary data.</text>
</comment>
<dbReference type="EMBL" id="AFZZ01000243">
    <property type="protein sequence ID" value="EHJ36460.1"/>
    <property type="molecule type" value="Genomic_DNA"/>
</dbReference>
<dbReference type="Pfam" id="PF00498">
    <property type="entry name" value="FHA"/>
    <property type="match status" value="1"/>
</dbReference>
<reference evidence="2 3" key="1">
    <citation type="submission" date="2011-08" db="EMBL/GenBank/DDBJ databases">
        <authorList>
            <person name="Weinstock G."/>
            <person name="Sodergren E."/>
            <person name="Clifton S."/>
            <person name="Fulton L."/>
            <person name="Fulton B."/>
            <person name="Courtney L."/>
            <person name="Fronick C."/>
            <person name="Harrison M."/>
            <person name="Strong C."/>
            <person name="Farmer C."/>
            <person name="Delahaunty K."/>
            <person name="Markovic C."/>
            <person name="Hall O."/>
            <person name="Minx P."/>
            <person name="Tomlinson C."/>
            <person name="Mitreva M."/>
            <person name="Hou S."/>
            <person name="Chen J."/>
            <person name="Wollam A."/>
            <person name="Pepin K.H."/>
            <person name="Johnson M."/>
            <person name="Bhonagiri V."/>
            <person name="Zhang X."/>
            <person name="Suruliraj S."/>
            <person name="Warren W."/>
            <person name="Chinwalla A."/>
            <person name="Mardis E.R."/>
            <person name="Wilson R.K."/>
        </authorList>
    </citation>
    <scope>NUCLEOTIDE SEQUENCE [LARGE SCALE GENOMIC DNA]</scope>
    <source>
        <strain evidence="2 3">DSM 18206</strain>
    </source>
</reference>
<proteinExistence type="predicted"/>
<evidence type="ECO:0000313" key="3">
    <source>
        <dbReference type="Proteomes" id="UP000004407"/>
    </source>
</evidence>
<evidence type="ECO:0000259" key="1">
    <source>
        <dbReference type="PROSITE" id="PS50006"/>
    </source>
</evidence>
<dbReference type="InterPro" id="IPR000253">
    <property type="entry name" value="FHA_dom"/>
</dbReference>
<organism evidence="2 3">
    <name type="scientific">Leyella stercorea DSM 18206</name>
    <dbReference type="NCBI Taxonomy" id="1002367"/>
    <lineage>
        <taxon>Bacteria</taxon>
        <taxon>Pseudomonadati</taxon>
        <taxon>Bacteroidota</taxon>
        <taxon>Bacteroidia</taxon>
        <taxon>Bacteroidales</taxon>
        <taxon>Prevotellaceae</taxon>
        <taxon>Leyella</taxon>
    </lineage>
</organism>
<dbReference type="RefSeq" id="WP_007902751.1">
    <property type="nucleotide sequence ID" value="NZ_JH379469.1"/>
</dbReference>
<evidence type="ECO:0000313" key="2">
    <source>
        <dbReference type="EMBL" id="EHJ36460.1"/>
    </source>
</evidence>
<gene>
    <name evidence="2" type="ORF">HMPREF0673_02722</name>
</gene>
<dbReference type="InterPro" id="IPR008984">
    <property type="entry name" value="SMAD_FHA_dom_sf"/>
</dbReference>
<dbReference type="PROSITE" id="PS50006">
    <property type="entry name" value="FHA_DOMAIN"/>
    <property type="match status" value="1"/>
</dbReference>
<dbReference type="AlphaFoldDB" id="G6B1F1"/>
<accession>G6B1F1</accession>